<evidence type="ECO:0008006" key="10">
    <source>
        <dbReference type="Google" id="ProtNLM"/>
    </source>
</evidence>
<evidence type="ECO:0000256" key="3">
    <source>
        <dbReference type="ARBA" id="ARBA00022801"/>
    </source>
</evidence>
<dbReference type="Proteomes" id="UP001374579">
    <property type="component" value="Unassembled WGS sequence"/>
</dbReference>
<accession>A0AAN9G0R7</accession>
<feature type="compositionally biased region" description="Polar residues" evidence="6">
    <location>
        <begin position="327"/>
        <end position="338"/>
    </location>
</feature>
<feature type="chain" id="PRO_5042906566" description="ADP-ribosyl cyclase/cyclic ADP-ribose hydrolase" evidence="7">
    <location>
        <begin position="49"/>
        <end position="344"/>
    </location>
</feature>
<dbReference type="GO" id="GO:0016849">
    <property type="term" value="F:phosphorus-oxygen lyase activity"/>
    <property type="evidence" value="ECO:0007669"/>
    <property type="project" value="TreeGrafter"/>
</dbReference>
<gene>
    <name evidence="8" type="ORF">V1264_010324</name>
</gene>
<evidence type="ECO:0000313" key="8">
    <source>
        <dbReference type="EMBL" id="KAK7090542.1"/>
    </source>
</evidence>
<dbReference type="Pfam" id="PF02267">
    <property type="entry name" value="Rib_hydrolayse"/>
    <property type="match status" value="1"/>
</dbReference>
<keyword evidence="3" id="KW-0378">Hydrolase</keyword>
<evidence type="ECO:0000256" key="7">
    <source>
        <dbReference type="SAM" id="SignalP"/>
    </source>
</evidence>
<evidence type="ECO:0000313" key="9">
    <source>
        <dbReference type="Proteomes" id="UP001374579"/>
    </source>
</evidence>
<dbReference type="Gene3D" id="3.40.50.720">
    <property type="entry name" value="NAD(P)-binding Rossmann-like Domain"/>
    <property type="match status" value="1"/>
</dbReference>
<dbReference type="GO" id="GO:0061809">
    <property type="term" value="F:NAD+ nucleosidase activity, cyclic ADP-ribose generating"/>
    <property type="evidence" value="ECO:0007669"/>
    <property type="project" value="InterPro"/>
</dbReference>
<dbReference type="InterPro" id="IPR003193">
    <property type="entry name" value="ADP-ribosyl_cyclase"/>
</dbReference>
<keyword evidence="2" id="KW-0808">Transferase</keyword>
<comment type="similarity">
    <text evidence="1">Belongs to the ADP-ribosyl cyclase family.</text>
</comment>
<dbReference type="EMBL" id="JBAMIC010000024">
    <property type="protein sequence ID" value="KAK7090542.1"/>
    <property type="molecule type" value="Genomic_DNA"/>
</dbReference>
<feature type="signal peptide" evidence="7">
    <location>
        <begin position="1"/>
        <end position="48"/>
    </location>
</feature>
<name>A0AAN9G0R7_9CAEN</name>
<dbReference type="Gene3D" id="1.20.82.10">
    <property type="entry name" value="ADP Ribosyl Cyclase, Chain A, domain 1"/>
    <property type="match status" value="1"/>
</dbReference>
<reference evidence="8 9" key="1">
    <citation type="submission" date="2024-02" db="EMBL/GenBank/DDBJ databases">
        <title>Chromosome-scale genome assembly of the rough periwinkle Littorina saxatilis.</title>
        <authorList>
            <person name="De Jode A."/>
            <person name="Faria R."/>
            <person name="Formenti G."/>
            <person name="Sims Y."/>
            <person name="Smith T.P."/>
            <person name="Tracey A."/>
            <person name="Wood J.M.D."/>
            <person name="Zagrodzka Z.B."/>
            <person name="Johannesson K."/>
            <person name="Butlin R.K."/>
            <person name="Leder E.H."/>
        </authorList>
    </citation>
    <scope>NUCLEOTIDE SEQUENCE [LARGE SCALE GENOMIC DNA]</scope>
    <source>
        <strain evidence="8">Snail1</strain>
        <tissue evidence="8">Muscle</tissue>
    </source>
</reference>
<proteinExistence type="inferred from homology"/>
<dbReference type="AlphaFoldDB" id="A0AAN9G0R7"/>
<protein>
    <recommendedName>
        <fullName evidence="10">ADP-ribosyl cyclase/cyclic ADP-ribose hydrolase</fullName>
    </recommendedName>
</protein>
<feature type="region of interest" description="Disordered" evidence="6">
    <location>
        <begin position="318"/>
        <end position="344"/>
    </location>
</feature>
<dbReference type="GO" id="GO:0016740">
    <property type="term" value="F:transferase activity"/>
    <property type="evidence" value="ECO:0007669"/>
    <property type="project" value="UniProtKB-KW"/>
</dbReference>
<comment type="caution">
    <text evidence="8">The sequence shown here is derived from an EMBL/GenBank/DDBJ whole genome shotgun (WGS) entry which is preliminary data.</text>
</comment>
<dbReference type="GO" id="GO:0005886">
    <property type="term" value="C:plasma membrane"/>
    <property type="evidence" value="ECO:0007669"/>
    <property type="project" value="TreeGrafter"/>
</dbReference>
<keyword evidence="5" id="KW-1015">Disulfide bond</keyword>
<evidence type="ECO:0000256" key="1">
    <source>
        <dbReference type="ARBA" id="ARBA00005406"/>
    </source>
</evidence>
<dbReference type="CDD" id="cd04759">
    <property type="entry name" value="Rib_hydrolase"/>
    <property type="match status" value="1"/>
</dbReference>
<evidence type="ECO:0000256" key="6">
    <source>
        <dbReference type="SAM" id="MobiDB-lite"/>
    </source>
</evidence>
<keyword evidence="4" id="KW-0520">NAD</keyword>
<evidence type="ECO:0000256" key="5">
    <source>
        <dbReference type="ARBA" id="ARBA00023157"/>
    </source>
</evidence>
<dbReference type="PANTHER" id="PTHR10912:SF7">
    <property type="entry name" value="ADP-RIBOSYL CYCLASE_CYCLIC ADP-RIBOSE HYDROLASE"/>
    <property type="match status" value="1"/>
</dbReference>
<keyword evidence="9" id="KW-1185">Reference proteome</keyword>
<dbReference type="PANTHER" id="PTHR10912">
    <property type="entry name" value="ADP-RIBOSYL CYCLASE"/>
    <property type="match status" value="1"/>
</dbReference>
<dbReference type="SUPFAM" id="SSF52309">
    <property type="entry name" value="N-(deoxy)ribosyltransferase-like"/>
    <property type="match status" value="1"/>
</dbReference>
<keyword evidence="7" id="KW-0732">Signal</keyword>
<sequence>MKTQIEQTDFTTLCWFLSHCTLLKRDKMALQMFFVLSLLLAMTSPSASDNNPGTTPHIQDICIGRCYDYSQIKYKSVLPQASGSCEELADKFFTAFSHQPPCSLSMAHYQPFMDAAKQALPEDKALFWSGVKQLAHEYAGDGRRFVTLEDTLIGYLVDGLVWCGQGSPPGQNYSRCPSWNDCPLESSESFWAAASKAFAESARGRVTVMTDGSRADRPAYRRDSFFGKYELPFLNKALVTSVDVILTHPLDQPAVETCENGSLVQLMQDVTARGFNFNCEDDPQAILHLLCADDPVIRECQLVTKYMFPGRGDSEKYHPNHPPVLNSKPNLFESTGNTAGLPYY</sequence>
<organism evidence="8 9">
    <name type="scientific">Littorina saxatilis</name>
    <dbReference type="NCBI Taxonomy" id="31220"/>
    <lineage>
        <taxon>Eukaryota</taxon>
        <taxon>Metazoa</taxon>
        <taxon>Spiralia</taxon>
        <taxon>Lophotrochozoa</taxon>
        <taxon>Mollusca</taxon>
        <taxon>Gastropoda</taxon>
        <taxon>Caenogastropoda</taxon>
        <taxon>Littorinimorpha</taxon>
        <taxon>Littorinoidea</taxon>
        <taxon>Littorinidae</taxon>
        <taxon>Littorina</taxon>
    </lineage>
</organism>
<evidence type="ECO:0000256" key="2">
    <source>
        <dbReference type="ARBA" id="ARBA00022679"/>
    </source>
</evidence>
<evidence type="ECO:0000256" key="4">
    <source>
        <dbReference type="ARBA" id="ARBA00023027"/>
    </source>
</evidence>